<evidence type="ECO:0000313" key="3">
    <source>
        <dbReference type="Proteomes" id="UP000094455"/>
    </source>
</evidence>
<name>A0A1E3NS61_9ASCO</name>
<evidence type="ECO:0008006" key="4">
    <source>
        <dbReference type="Google" id="ProtNLM"/>
    </source>
</evidence>
<keyword evidence="1" id="KW-0472">Membrane</keyword>
<dbReference type="RefSeq" id="XP_019020090.1">
    <property type="nucleotide sequence ID" value="XM_019165051.1"/>
</dbReference>
<evidence type="ECO:0000313" key="2">
    <source>
        <dbReference type="EMBL" id="ODQ48977.1"/>
    </source>
</evidence>
<gene>
    <name evidence="2" type="ORF">PICMEDRAFT_89753</name>
</gene>
<feature type="transmembrane region" description="Helical" evidence="1">
    <location>
        <begin position="328"/>
        <end position="351"/>
    </location>
</feature>
<organism evidence="2 3">
    <name type="scientific">Pichia membranifaciens NRRL Y-2026</name>
    <dbReference type="NCBI Taxonomy" id="763406"/>
    <lineage>
        <taxon>Eukaryota</taxon>
        <taxon>Fungi</taxon>
        <taxon>Dikarya</taxon>
        <taxon>Ascomycota</taxon>
        <taxon>Saccharomycotina</taxon>
        <taxon>Pichiomycetes</taxon>
        <taxon>Pichiales</taxon>
        <taxon>Pichiaceae</taxon>
        <taxon>Pichia</taxon>
    </lineage>
</organism>
<dbReference type="GeneID" id="30181738"/>
<keyword evidence="3" id="KW-1185">Reference proteome</keyword>
<sequence>MIINFGFPLQIWKSWIYVCITIFTMFFVLLPSSVLVYLHFQSSIIPEASPPMVLQFQYMKETGPFAFYNMTEAALEQVRPWKNANTNAFTRIEQVLTVHIRYLKLTEGSTVGGVRVSVYNDKKPPILHKSSLKPSNSPDLGGHLSRNWPFKAISMVDSQNEFSLYRTDRIFKSWSEVIGKSYTKSVPFLSGVEPNNLGVESKLGVLDYFVPKWILSLFVPQGVQNLLSVKNVSSLLQRKETYEDIYDHMKHMETLALLNSYGTFQEFPSKSFFTGLILFDGELDYKEFTGTSLLVELDMNDVFVVEAYVKLDYVLSGFRWWVYWWPGLCFLIGVSIIWVVSCLGCLVFSWFTMSAWSLYLWLMETQEEKDNDTIRRNLSELLKE</sequence>
<proteinExistence type="predicted"/>
<keyword evidence="1" id="KW-1133">Transmembrane helix</keyword>
<dbReference type="OrthoDB" id="3989852at2759"/>
<feature type="transmembrane region" description="Helical" evidence="1">
    <location>
        <begin position="15"/>
        <end position="38"/>
    </location>
</feature>
<accession>A0A1E3NS61</accession>
<reference evidence="2 3" key="1">
    <citation type="journal article" date="2016" name="Proc. Natl. Acad. Sci. U.S.A.">
        <title>Comparative genomics of biotechnologically important yeasts.</title>
        <authorList>
            <person name="Riley R."/>
            <person name="Haridas S."/>
            <person name="Wolfe K.H."/>
            <person name="Lopes M.R."/>
            <person name="Hittinger C.T."/>
            <person name="Goeker M."/>
            <person name="Salamov A.A."/>
            <person name="Wisecaver J.H."/>
            <person name="Long T.M."/>
            <person name="Calvey C.H."/>
            <person name="Aerts A.L."/>
            <person name="Barry K.W."/>
            <person name="Choi C."/>
            <person name="Clum A."/>
            <person name="Coughlan A.Y."/>
            <person name="Deshpande S."/>
            <person name="Douglass A.P."/>
            <person name="Hanson S.J."/>
            <person name="Klenk H.-P."/>
            <person name="LaButti K.M."/>
            <person name="Lapidus A."/>
            <person name="Lindquist E.A."/>
            <person name="Lipzen A.M."/>
            <person name="Meier-Kolthoff J.P."/>
            <person name="Ohm R.A."/>
            <person name="Otillar R.P."/>
            <person name="Pangilinan J.L."/>
            <person name="Peng Y."/>
            <person name="Rokas A."/>
            <person name="Rosa C.A."/>
            <person name="Scheuner C."/>
            <person name="Sibirny A.A."/>
            <person name="Slot J.C."/>
            <person name="Stielow J.B."/>
            <person name="Sun H."/>
            <person name="Kurtzman C.P."/>
            <person name="Blackwell M."/>
            <person name="Grigoriev I.V."/>
            <person name="Jeffries T.W."/>
        </authorList>
    </citation>
    <scope>NUCLEOTIDE SEQUENCE [LARGE SCALE GENOMIC DNA]</scope>
    <source>
        <strain evidence="2 3">NRRL Y-2026</strain>
    </source>
</reference>
<keyword evidence="1" id="KW-0812">Transmembrane</keyword>
<dbReference type="Proteomes" id="UP000094455">
    <property type="component" value="Unassembled WGS sequence"/>
</dbReference>
<protein>
    <recommendedName>
        <fullName evidence="4">Transmembrane protein 231</fullName>
    </recommendedName>
</protein>
<evidence type="ECO:0000256" key="1">
    <source>
        <dbReference type="SAM" id="Phobius"/>
    </source>
</evidence>
<dbReference type="AlphaFoldDB" id="A0A1E3NS61"/>
<dbReference type="EMBL" id="KV454001">
    <property type="protein sequence ID" value="ODQ48977.1"/>
    <property type="molecule type" value="Genomic_DNA"/>
</dbReference>